<evidence type="ECO:0000313" key="2">
    <source>
        <dbReference type="Proteomes" id="UP000596202"/>
    </source>
</evidence>
<protein>
    <submittedName>
        <fullName evidence="1">Uncharacterized protein</fullName>
    </submittedName>
</protein>
<evidence type="ECO:0000313" key="1">
    <source>
        <dbReference type="EMBL" id="QQU02005.1"/>
    </source>
</evidence>
<sequence>MLFYGEFLTKGIQKMGLLSSHYLVCKFLIQLPLQSKKEFVKPNSASSFFKTTQYLTSLSGSSLFKRDNTS</sequence>
<proteinExistence type="predicted"/>
<dbReference type="EMBL" id="CP068108">
    <property type="protein sequence ID" value="QQU02005.1"/>
    <property type="molecule type" value="Genomic_DNA"/>
</dbReference>
<dbReference type="AlphaFoldDB" id="A0A9Q6ZIB9"/>
<reference evidence="1 2" key="1">
    <citation type="submission" date="2021-01" db="EMBL/GenBank/DDBJ databases">
        <title>FDA dAtabase for Regulatory Grade micrObial Sequences (FDA-ARGOS): Supporting development and validation of Infectious Disease Dx tests.</title>
        <authorList>
            <person name="Sproer C."/>
            <person name="Gronow S."/>
            <person name="Severitt S."/>
            <person name="Schroder I."/>
            <person name="Tallon L."/>
            <person name="Sadzewicz L."/>
            <person name="Zhao X."/>
            <person name="Boylan J."/>
            <person name="Ott S."/>
            <person name="Bowen H."/>
            <person name="Vavikolanu K."/>
            <person name="Mehta A."/>
            <person name="Aluvathingal J."/>
            <person name="Nadendla S."/>
            <person name="Lowell S."/>
            <person name="Myers T."/>
            <person name="Yan Y."/>
            <person name="Sichtig H."/>
        </authorList>
    </citation>
    <scope>NUCLEOTIDE SEQUENCE [LARGE SCALE GENOMIC DNA]</scope>
    <source>
        <strain evidence="1 2">FDAARGOS_1131</strain>
    </source>
</reference>
<organism evidence="1 2">
    <name type="scientific">Myroides odoratus</name>
    <name type="common">Flavobacterium odoratum</name>
    <dbReference type="NCBI Taxonomy" id="256"/>
    <lineage>
        <taxon>Bacteria</taxon>
        <taxon>Pseudomonadati</taxon>
        <taxon>Bacteroidota</taxon>
        <taxon>Flavobacteriia</taxon>
        <taxon>Flavobacteriales</taxon>
        <taxon>Flavobacteriaceae</taxon>
        <taxon>Myroides</taxon>
    </lineage>
</organism>
<name>A0A9Q6ZIB9_MYROD</name>
<gene>
    <name evidence="1" type="ORF">I6I88_08505</name>
</gene>
<dbReference type="Proteomes" id="UP000596202">
    <property type="component" value="Chromosome"/>
</dbReference>
<accession>A0A9Q6ZIB9</accession>